<feature type="region of interest" description="Disordered" evidence="2">
    <location>
        <begin position="420"/>
        <end position="441"/>
    </location>
</feature>
<feature type="compositionally biased region" description="Basic and acidic residues" evidence="2">
    <location>
        <begin position="661"/>
        <end position="687"/>
    </location>
</feature>
<feature type="region of interest" description="Disordered" evidence="2">
    <location>
        <begin position="1"/>
        <end position="21"/>
    </location>
</feature>
<organism evidence="3 4">
    <name type="scientific">Cyberlindnera jadinii (strain ATCC 18201 / CBS 1600 / BCRC 20928 / JCM 3617 / NBRC 0987 / NRRL Y-1542)</name>
    <name type="common">Torula yeast</name>
    <name type="synonym">Candida utilis</name>
    <dbReference type="NCBI Taxonomy" id="983966"/>
    <lineage>
        <taxon>Eukaryota</taxon>
        <taxon>Fungi</taxon>
        <taxon>Dikarya</taxon>
        <taxon>Ascomycota</taxon>
        <taxon>Saccharomycotina</taxon>
        <taxon>Saccharomycetes</taxon>
        <taxon>Phaffomycetales</taxon>
        <taxon>Phaffomycetaceae</taxon>
        <taxon>Cyberlindnera</taxon>
    </lineage>
</organism>
<dbReference type="AlphaFoldDB" id="A0A0H5C9L1"/>
<dbReference type="Pfam" id="PF12757">
    <property type="entry name" value="Eisosome1"/>
    <property type="match status" value="1"/>
</dbReference>
<comment type="similarity">
    <text evidence="1">Belongs to the EIS1 family.</text>
</comment>
<feature type="compositionally biased region" description="Polar residues" evidence="2">
    <location>
        <begin position="722"/>
        <end position="742"/>
    </location>
</feature>
<feature type="compositionally biased region" description="Polar residues" evidence="2">
    <location>
        <begin position="157"/>
        <end position="166"/>
    </location>
</feature>
<protein>
    <recommendedName>
        <fullName evidence="5">Eisosome protein 1</fullName>
    </recommendedName>
</protein>
<feature type="compositionally biased region" description="Basic and acidic residues" evidence="2">
    <location>
        <begin position="743"/>
        <end position="763"/>
    </location>
</feature>
<proteinExistence type="inferred from homology"/>
<evidence type="ECO:0000256" key="2">
    <source>
        <dbReference type="SAM" id="MobiDB-lite"/>
    </source>
</evidence>
<sequence length="763" mass="83673">MSIANSEYSTKSARSSVYQTNGRPLSKEALYKAKMKYGIYQSPSAKTVGVPNSESASDTAALLAASTDLKVEPYKRSIANDAHTAALFAKKDTAPKAWTRDSVNAEASTAAAAVGKFLIKGERESLYNESIYGEVASSVEAQSKVAISEGSSAASAVLTRSRSKNPNADGGDEQSTYDGASAASAVLGRTGRTIGSLASNNLASLYEFDAVRSGKKRVIGNINLSKVTKASQERANTMISERMNPEWDCSRSGIKVEPKLDDASLEAFAAAGALASQGYEAPVDKDLEARAIFKNSMVSPKVLALASLNASNTLKGLEKQLDDNNLFSNTDFNRIAFEIASRHHATRTVNTGKINLGGGLYMTQAELDAIATKFVNPVLVQIDKTAESQRARDAEAARVKEEQRLAHEKYKADIRAQKAEDKRLKAEAKAQRRKELEDEKQRAREAKLALEKEKTAELEKQKEILEYKQQEEVRKREELLAKKQAEEERLAKESAEAEAKRKEELTAAERERDERLAPILANLKIEQDKLDVLNEEKQAVQEITDSHIKNTENSQNLLDVSKVELTHARERLETLKGEIETTTGEQEKFAKEAEIKAAEAEVALKESAEIEAEAALKKAEIDKQKALVDNERLKIQLELENEKIAALNEEKEIAETLPPSEKAKAEDAAREKAKAESEAAKAAEESTTKVTTSTGPTVVANPNYRSMVDEALNYVPKKQVEAKSSTTDGGELKQTFSGFSQGSDEKKELTTEEKHKSLFKEEF</sequence>
<evidence type="ECO:0000313" key="3">
    <source>
        <dbReference type="EMBL" id="CEP25116.1"/>
    </source>
</evidence>
<name>A0A0H5C9L1_CYBJN</name>
<evidence type="ECO:0000313" key="4">
    <source>
        <dbReference type="Proteomes" id="UP000038830"/>
    </source>
</evidence>
<feature type="region of interest" description="Disordered" evidence="2">
    <location>
        <begin position="157"/>
        <end position="177"/>
    </location>
</feature>
<dbReference type="PANTHER" id="PTHR28298:SF1">
    <property type="entry name" value="EISOSOME PROTEIN 1"/>
    <property type="match status" value="1"/>
</dbReference>
<evidence type="ECO:0008006" key="5">
    <source>
        <dbReference type="Google" id="ProtNLM"/>
    </source>
</evidence>
<evidence type="ECO:0000256" key="1">
    <source>
        <dbReference type="ARBA" id="ARBA00008528"/>
    </source>
</evidence>
<feature type="region of interest" description="Disordered" evidence="2">
    <location>
        <begin position="485"/>
        <end position="510"/>
    </location>
</feature>
<feature type="region of interest" description="Disordered" evidence="2">
    <location>
        <begin position="719"/>
        <end position="763"/>
    </location>
</feature>
<feature type="region of interest" description="Disordered" evidence="2">
    <location>
        <begin position="651"/>
        <end position="702"/>
    </location>
</feature>
<dbReference type="Proteomes" id="UP000038830">
    <property type="component" value="Unassembled WGS sequence"/>
</dbReference>
<reference evidence="4" key="1">
    <citation type="journal article" date="2015" name="J. Biotechnol.">
        <title>The structure of the Cyberlindnera jadinii genome and its relation to Candida utilis analyzed by the occurrence of single nucleotide polymorphisms.</title>
        <authorList>
            <person name="Rupp O."/>
            <person name="Brinkrolf K."/>
            <person name="Buerth C."/>
            <person name="Kunigo M."/>
            <person name="Schneider J."/>
            <person name="Jaenicke S."/>
            <person name="Goesmann A."/>
            <person name="Puehler A."/>
            <person name="Jaeger K.-E."/>
            <person name="Ernst J.F."/>
        </authorList>
    </citation>
    <scope>NUCLEOTIDE SEQUENCE [LARGE SCALE GENOMIC DNA]</scope>
    <source>
        <strain evidence="4">ATCC 18201 / CBS 1600 / BCRC 20928 / JCM 3617 / NBRC 0987 / NRRL Y-1542</strain>
    </source>
</reference>
<gene>
    <name evidence="3" type="ORF">BN1211_6116</name>
</gene>
<dbReference type="GO" id="GO:0070941">
    <property type="term" value="P:eisosome assembly"/>
    <property type="evidence" value="ECO:0007669"/>
    <property type="project" value="TreeGrafter"/>
</dbReference>
<dbReference type="EMBL" id="CDQK01000007">
    <property type="protein sequence ID" value="CEP25116.1"/>
    <property type="molecule type" value="Genomic_DNA"/>
</dbReference>
<dbReference type="PANTHER" id="PTHR28298">
    <property type="entry name" value="EISOSOME PROTEIN 1"/>
    <property type="match status" value="1"/>
</dbReference>
<accession>A0A0H5C9L1</accession>
<dbReference type="InterPro" id="IPR024527">
    <property type="entry name" value="Eisosome1"/>
</dbReference>